<dbReference type="Proteomes" id="UP000479710">
    <property type="component" value="Unassembled WGS sequence"/>
</dbReference>
<feature type="region of interest" description="Disordered" evidence="1">
    <location>
        <begin position="1"/>
        <end position="42"/>
    </location>
</feature>
<evidence type="ECO:0000313" key="3">
    <source>
        <dbReference type="Proteomes" id="UP000479710"/>
    </source>
</evidence>
<protein>
    <submittedName>
        <fullName evidence="2">Uncharacterized protein</fullName>
    </submittedName>
</protein>
<evidence type="ECO:0000313" key="2">
    <source>
        <dbReference type="EMBL" id="KAF0928819.1"/>
    </source>
</evidence>
<reference evidence="2 3" key="1">
    <citation type="submission" date="2019-11" db="EMBL/GenBank/DDBJ databases">
        <title>Whole genome sequence of Oryza granulata.</title>
        <authorList>
            <person name="Li W."/>
        </authorList>
    </citation>
    <scope>NUCLEOTIDE SEQUENCE [LARGE SCALE GENOMIC DNA]</scope>
    <source>
        <strain evidence="3">cv. Menghai</strain>
        <tissue evidence="2">Leaf</tissue>
    </source>
</reference>
<organism evidence="2 3">
    <name type="scientific">Oryza meyeriana var. granulata</name>
    <dbReference type="NCBI Taxonomy" id="110450"/>
    <lineage>
        <taxon>Eukaryota</taxon>
        <taxon>Viridiplantae</taxon>
        <taxon>Streptophyta</taxon>
        <taxon>Embryophyta</taxon>
        <taxon>Tracheophyta</taxon>
        <taxon>Spermatophyta</taxon>
        <taxon>Magnoliopsida</taxon>
        <taxon>Liliopsida</taxon>
        <taxon>Poales</taxon>
        <taxon>Poaceae</taxon>
        <taxon>BOP clade</taxon>
        <taxon>Oryzoideae</taxon>
        <taxon>Oryzeae</taxon>
        <taxon>Oryzinae</taxon>
        <taxon>Oryza</taxon>
        <taxon>Oryza meyeriana</taxon>
    </lineage>
</organism>
<name>A0A6G1EW53_9ORYZ</name>
<evidence type="ECO:0000256" key="1">
    <source>
        <dbReference type="SAM" id="MobiDB-lite"/>
    </source>
</evidence>
<dbReference type="EMBL" id="SPHZ02000002">
    <property type="protein sequence ID" value="KAF0928819.1"/>
    <property type="molecule type" value="Genomic_DNA"/>
</dbReference>
<proteinExistence type="predicted"/>
<dbReference type="AlphaFoldDB" id="A0A6G1EW53"/>
<comment type="caution">
    <text evidence="2">The sequence shown here is derived from an EMBL/GenBank/DDBJ whole genome shotgun (WGS) entry which is preliminary data.</text>
</comment>
<gene>
    <name evidence="2" type="ORF">E2562_010687</name>
</gene>
<sequence>MLPEGAPVTGSMSPKTSREGANNLLTPTKREKTVGNPNFNKKNPTRIVEIYKEEGSLIPFLPVADSEATRIEEEEGSERKERRFLSLLLGVFARA</sequence>
<feature type="compositionally biased region" description="Polar residues" evidence="1">
    <location>
        <begin position="10"/>
        <end position="26"/>
    </location>
</feature>
<accession>A0A6G1EW53</accession>
<keyword evidence="3" id="KW-1185">Reference proteome</keyword>